<gene>
    <name evidence="6" type="ORF">UX85_C0001G0007</name>
</gene>
<keyword evidence="2" id="KW-0540">Nuclease</keyword>
<keyword evidence="4" id="KW-0378">Hydrolase</keyword>
<evidence type="ECO:0000313" key="7">
    <source>
        <dbReference type="Proteomes" id="UP000033860"/>
    </source>
</evidence>
<dbReference type="SUPFAM" id="SSF54211">
    <property type="entry name" value="Ribosomal protein S5 domain 2-like"/>
    <property type="match status" value="1"/>
</dbReference>
<organism evidence="6 7">
    <name type="scientific">Candidatus Beckwithbacteria bacterium GW2011_GWB1_47_15</name>
    <dbReference type="NCBI Taxonomy" id="1618371"/>
    <lineage>
        <taxon>Bacteria</taxon>
        <taxon>Candidatus Beckwithiibacteriota</taxon>
    </lineage>
</organism>
<evidence type="ECO:0000313" key="6">
    <source>
        <dbReference type="EMBL" id="KKU61793.1"/>
    </source>
</evidence>
<evidence type="ECO:0000256" key="1">
    <source>
        <dbReference type="ARBA" id="ARBA00022694"/>
    </source>
</evidence>
<name>A0A0G1U669_9BACT</name>
<dbReference type="InterPro" id="IPR014721">
    <property type="entry name" value="Ribsml_uS5_D2-typ_fold_subgr"/>
</dbReference>
<dbReference type="InterPro" id="IPR000100">
    <property type="entry name" value="RNase_P"/>
</dbReference>
<evidence type="ECO:0000256" key="5">
    <source>
        <dbReference type="ARBA" id="ARBA00022884"/>
    </source>
</evidence>
<accession>A0A0G1U669</accession>
<proteinExistence type="predicted"/>
<dbReference type="InterPro" id="IPR020568">
    <property type="entry name" value="Ribosomal_Su5_D2-typ_SF"/>
</dbReference>
<evidence type="ECO:0000256" key="2">
    <source>
        <dbReference type="ARBA" id="ARBA00022722"/>
    </source>
</evidence>
<reference evidence="6 7" key="1">
    <citation type="journal article" date="2015" name="Nature">
        <title>rRNA introns, odd ribosomes, and small enigmatic genomes across a large radiation of phyla.</title>
        <authorList>
            <person name="Brown C.T."/>
            <person name="Hug L.A."/>
            <person name="Thomas B.C."/>
            <person name="Sharon I."/>
            <person name="Castelle C.J."/>
            <person name="Singh A."/>
            <person name="Wilkins M.J."/>
            <person name="Williams K.H."/>
            <person name="Banfield J.F."/>
        </authorList>
    </citation>
    <scope>NUCLEOTIDE SEQUENCE [LARGE SCALE GENOMIC DNA]</scope>
</reference>
<comment type="caution">
    <text evidence="6">The sequence shown here is derived from an EMBL/GenBank/DDBJ whole genome shotgun (WGS) entry which is preliminary data.</text>
</comment>
<dbReference type="GO" id="GO:0004526">
    <property type="term" value="F:ribonuclease P activity"/>
    <property type="evidence" value="ECO:0007669"/>
    <property type="project" value="InterPro"/>
</dbReference>
<dbReference type="AlphaFoldDB" id="A0A0G1U669"/>
<dbReference type="Gene3D" id="3.30.230.10">
    <property type="match status" value="1"/>
</dbReference>
<dbReference type="Pfam" id="PF00825">
    <property type="entry name" value="Ribonuclease_P"/>
    <property type="match status" value="1"/>
</dbReference>
<evidence type="ECO:0000256" key="4">
    <source>
        <dbReference type="ARBA" id="ARBA00022801"/>
    </source>
</evidence>
<protein>
    <submittedName>
        <fullName evidence="6">Uncharacterized protein</fullName>
    </submittedName>
</protein>
<keyword evidence="1" id="KW-0819">tRNA processing</keyword>
<dbReference type="GO" id="GO:0000049">
    <property type="term" value="F:tRNA binding"/>
    <property type="evidence" value="ECO:0007669"/>
    <property type="project" value="InterPro"/>
</dbReference>
<keyword evidence="3" id="KW-0255">Endonuclease</keyword>
<dbReference type="EMBL" id="LCNT01000001">
    <property type="protein sequence ID" value="KKU61793.1"/>
    <property type="molecule type" value="Genomic_DNA"/>
</dbReference>
<dbReference type="Proteomes" id="UP000033860">
    <property type="component" value="Unassembled WGS sequence"/>
</dbReference>
<keyword evidence="5" id="KW-0694">RNA-binding</keyword>
<dbReference type="GO" id="GO:0008033">
    <property type="term" value="P:tRNA processing"/>
    <property type="evidence" value="ECO:0007669"/>
    <property type="project" value="UniProtKB-KW"/>
</dbReference>
<evidence type="ECO:0000256" key="3">
    <source>
        <dbReference type="ARBA" id="ARBA00022759"/>
    </source>
</evidence>
<sequence length="94" mass="10666">MLPRVHRLPGYRVRQLLSAPVVKREPGLTVKAAANHLDRPRFGVVITKKAARGAVQRNNMKRQTMIAIEKQIGAYEPGKDYLFLVYEAPHFKAD</sequence>